<evidence type="ECO:0000313" key="2">
    <source>
        <dbReference type="EMBL" id="MBE8725662.1"/>
    </source>
</evidence>
<name>A0ABR9TLZ7_9FLAO</name>
<evidence type="ECO:0000256" key="1">
    <source>
        <dbReference type="SAM" id="SignalP"/>
    </source>
</evidence>
<dbReference type="SUPFAM" id="SSF49464">
    <property type="entry name" value="Carboxypeptidase regulatory domain-like"/>
    <property type="match status" value="1"/>
</dbReference>
<dbReference type="Proteomes" id="UP000640614">
    <property type="component" value="Unassembled WGS sequence"/>
</dbReference>
<feature type="signal peptide" evidence="1">
    <location>
        <begin position="1"/>
        <end position="18"/>
    </location>
</feature>
<feature type="chain" id="PRO_5046226611" evidence="1">
    <location>
        <begin position="19"/>
        <end position="166"/>
    </location>
</feature>
<organism evidence="2 3">
    <name type="scientific">Flavobacterium hungaricum</name>
    <dbReference type="NCBI Taxonomy" id="2082725"/>
    <lineage>
        <taxon>Bacteria</taxon>
        <taxon>Pseudomonadati</taxon>
        <taxon>Bacteroidota</taxon>
        <taxon>Flavobacteriia</taxon>
        <taxon>Flavobacteriales</taxon>
        <taxon>Flavobacteriaceae</taxon>
        <taxon>Flavobacterium</taxon>
    </lineage>
</organism>
<keyword evidence="1" id="KW-0732">Signal</keyword>
<comment type="caution">
    <text evidence="2">The sequence shown here is derived from an EMBL/GenBank/DDBJ whole genome shotgun (WGS) entry which is preliminary data.</text>
</comment>
<gene>
    <name evidence="2" type="ORF">C4F50_11960</name>
</gene>
<dbReference type="Pfam" id="PF13620">
    <property type="entry name" value="CarboxypepD_reg"/>
    <property type="match status" value="1"/>
</dbReference>
<proteinExistence type="predicted"/>
<evidence type="ECO:0000313" key="3">
    <source>
        <dbReference type="Proteomes" id="UP000640614"/>
    </source>
</evidence>
<dbReference type="InterPro" id="IPR008969">
    <property type="entry name" value="CarboxyPept-like_regulatory"/>
</dbReference>
<accession>A0ABR9TLZ7</accession>
<reference evidence="2 3" key="1">
    <citation type="submission" date="2018-07" db="EMBL/GenBank/DDBJ databases">
        <title>Genome assembly of strain KB82.</title>
        <authorList>
            <person name="Kukolya J."/>
            <person name="Horvath B."/>
            <person name="Nagy I."/>
            <person name="Toth A."/>
        </authorList>
    </citation>
    <scope>NUCLEOTIDE SEQUENCE [LARGE SCALE GENOMIC DNA]</scope>
    <source>
        <strain evidence="2 3">Kb82</strain>
    </source>
</reference>
<dbReference type="Gene3D" id="2.60.40.1120">
    <property type="entry name" value="Carboxypeptidase-like, regulatory domain"/>
    <property type="match status" value="1"/>
</dbReference>
<protein>
    <submittedName>
        <fullName evidence="2">Carboxypeptidase regulatory-like domain-containing protein</fullName>
    </submittedName>
</protein>
<sequence length="166" mass="18749">MKLILSLIVFVFSSQLFSQNQNNLKSAYSEEVKKDSIKMIENKTIGYSDSFTKIKGKTSDHKSFGVGNVNVTLTNLATKATTSCETNEDGLYDIEVERGSYSIAFFQRSYGKFEIEKINLNDCQIQEININLGSRIKVVHHFIVSAPDITLPSKKKKKRQKISKAE</sequence>
<dbReference type="RefSeq" id="WP_194138864.1">
    <property type="nucleotide sequence ID" value="NZ_PRDM01000002.1"/>
</dbReference>
<dbReference type="EMBL" id="PRDM01000002">
    <property type="protein sequence ID" value="MBE8725662.1"/>
    <property type="molecule type" value="Genomic_DNA"/>
</dbReference>
<keyword evidence="3" id="KW-1185">Reference proteome</keyword>